<dbReference type="Pfam" id="PF01965">
    <property type="entry name" value="DJ-1_PfpI"/>
    <property type="match status" value="1"/>
</dbReference>
<dbReference type="GO" id="GO:0019243">
    <property type="term" value="P:methylglyoxal catabolic process to D-lactate via S-lactoyl-glutathione"/>
    <property type="evidence" value="ECO:0007669"/>
    <property type="project" value="TreeGrafter"/>
</dbReference>
<name>A0A1I1IFC1_9GAMM</name>
<evidence type="ECO:0000259" key="4">
    <source>
        <dbReference type="Pfam" id="PF01965"/>
    </source>
</evidence>
<keyword evidence="5" id="KW-0645">Protease</keyword>
<evidence type="ECO:0000256" key="3">
    <source>
        <dbReference type="ARBA" id="ARBA00038493"/>
    </source>
</evidence>
<dbReference type="CDD" id="cd03141">
    <property type="entry name" value="GATase1_Hsp31_like"/>
    <property type="match status" value="1"/>
</dbReference>
<dbReference type="RefSeq" id="WP_177207973.1">
    <property type="nucleotide sequence ID" value="NZ_FOLO01000007.1"/>
</dbReference>
<protein>
    <submittedName>
        <fullName evidence="5">Putative intracellular protease/amidase</fullName>
    </submittedName>
</protein>
<dbReference type="InterPro" id="IPR029062">
    <property type="entry name" value="Class_I_gatase-like"/>
</dbReference>
<dbReference type="GO" id="GO:0006508">
    <property type="term" value="P:proteolysis"/>
    <property type="evidence" value="ECO:0007669"/>
    <property type="project" value="UniProtKB-KW"/>
</dbReference>
<dbReference type="SUPFAM" id="SSF52317">
    <property type="entry name" value="Class I glutamine amidotransferase-like"/>
    <property type="match status" value="1"/>
</dbReference>
<keyword evidence="2" id="KW-0456">Lyase</keyword>
<evidence type="ECO:0000313" key="5">
    <source>
        <dbReference type="EMBL" id="SFC32958.1"/>
    </source>
</evidence>
<keyword evidence="5" id="KW-0378">Hydrolase</keyword>
<dbReference type="Proteomes" id="UP000198862">
    <property type="component" value="Unassembled WGS sequence"/>
</dbReference>
<dbReference type="AlphaFoldDB" id="A0A1I1IFC1"/>
<proteinExistence type="inferred from homology"/>
<sequence length="256" mass="28280">MPLYNLLKTSISKKTIQLILVFISILFMNTSWSKNTSLTTQHKKVLFIVSSDKHGYFMSEVVEPYQLLQDAGFVIDIASPKGGQGKRSGMGRLNNKQVKWLNQSTLAKQLKNTIPLKKVNTHNYSAVYFSGGSGPMFDLSNNTQAQEITRKIYQNGGIVAADCHGPVALVNVKLSNGQLLIAGKKVTGKANTEEGRWGRKNYPFLLEDKLIQAGALYSSGPNNLVHVVEDERLITAQNPASAILMTEKLINQLKTQ</sequence>
<dbReference type="GO" id="GO:0008233">
    <property type="term" value="F:peptidase activity"/>
    <property type="evidence" value="ECO:0007669"/>
    <property type="project" value="UniProtKB-KW"/>
</dbReference>
<reference evidence="5 6" key="1">
    <citation type="submission" date="2016-10" db="EMBL/GenBank/DDBJ databases">
        <authorList>
            <person name="de Groot N.N."/>
        </authorList>
    </citation>
    <scope>NUCLEOTIDE SEQUENCE [LARGE SCALE GENOMIC DNA]</scope>
    <source>
        <strain evidence="5 6">DSM 6059</strain>
    </source>
</reference>
<comment type="similarity">
    <text evidence="3">Belongs to the peptidase C56 family. HSP31-like subfamily.</text>
</comment>
<feature type="domain" description="DJ-1/PfpI" evidence="4">
    <location>
        <begin position="43"/>
        <end position="251"/>
    </location>
</feature>
<dbReference type="InterPro" id="IPR002818">
    <property type="entry name" value="DJ-1/PfpI"/>
</dbReference>
<accession>A0A1I1IFC1</accession>
<dbReference type="PANTHER" id="PTHR48094:SF11">
    <property type="entry name" value="GLUTATHIONE-INDEPENDENT GLYOXALASE HSP31-RELATED"/>
    <property type="match status" value="1"/>
</dbReference>
<dbReference type="EMBL" id="FOLO01000007">
    <property type="protein sequence ID" value="SFC32958.1"/>
    <property type="molecule type" value="Genomic_DNA"/>
</dbReference>
<dbReference type="STRING" id="1123010.SAMN02745724_01446"/>
<evidence type="ECO:0000313" key="6">
    <source>
        <dbReference type="Proteomes" id="UP000198862"/>
    </source>
</evidence>
<dbReference type="GO" id="GO:0019172">
    <property type="term" value="F:glyoxalase III activity"/>
    <property type="evidence" value="ECO:0007669"/>
    <property type="project" value="TreeGrafter"/>
</dbReference>
<dbReference type="Gene3D" id="3.40.50.880">
    <property type="match status" value="1"/>
</dbReference>
<dbReference type="PANTHER" id="PTHR48094">
    <property type="entry name" value="PROTEIN/NUCLEIC ACID DEGLYCASE DJ-1-RELATED"/>
    <property type="match status" value="1"/>
</dbReference>
<gene>
    <name evidence="5" type="ORF">SAMN02745724_01446</name>
</gene>
<keyword evidence="1" id="KW-0346">Stress response</keyword>
<organism evidence="5 6">
    <name type="scientific">Pseudoalteromonas denitrificans DSM 6059</name>
    <dbReference type="NCBI Taxonomy" id="1123010"/>
    <lineage>
        <taxon>Bacteria</taxon>
        <taxon>Pseudomonadati</taxon>
        <taxon>Pseudomonadota</taxon>
        <taxon>Gammaproteobacteria</taxon>
        <taxon>Alteromonadales</taxon>
        <taxon>Pseudoalteromonadaceae</taxon>
        <taxon>Pseudoalteromonas</taxon>
    </lineage>
</organism>
<dbReference type="InterPro" id="IPR050325">
    <property type="entry name" value="Prot/Nucl_acid_deglycase"/>
</dbReference>
<keyword evidence="6" id="KW-1185">Reference proteome</keyword>
<dbReference type="GO" id="GO:0005737">
    <property type="term" value="C:cytoplasm"/>
    <property type="evidence" value="ECO:0007669"/>
    <property type="project" value="TreeGrafter"/>
</dbReference>
<evidence type="ECO:0000256" key="1">
    <source>
        <dbReference type="ARBA" id="ARBA00023016"/>
    </source>
</evidence>
<evidence type="ECO:0000256" key="2">
    <source>
        <dbReference type="ARBA" id="ARBA00023239"/>
    </source>
</evidence>